<sequence length="409" mass="45027">MTMWWKLMPSSSSKSCNSLATGEELFMASNADGSSTPLNVNEEYEKTLRTKSFLDMWSRVHRVQPQRTVSSIASSSEDGDDGDEDRKEASHLDTSPCTDSSHVSYANLLEPSQESLVAAMATVHGRSAHLRAHSLLLEYFDVTFQACDACAKLLASLSRAREHHRSIRHLLAKVSSACFDDNDCCADVDHLASLLRLENPLCSANLARFYSVQSQYRTLMQQLTKAHRRTLRMVRLIRLTKKAARIVVVSACSIAVAAALAIAAHTVIGIGVVAAAAPMVMTTRPRAAMRRGRAARARHLERLGAQVGAAAKGAYIVGRDFDTISRTVRRAHDEVEHEREMARMALRGRELQLAREVAREVEGGAARVEEQLEELEEHVYLCLITINRSRSMVAQEVMEGGAVAAKAMA</sequence>
<dbReference type="FunCoup" id="A0A804HPL8">
    <property type="interactions" value="3495"/>
</dbReference>
<evidence type="ECO:0000313" key="10">
    <source>
        <dbReference type="EnsemblPlants" id="Ma01_p02750.1"/>
    </source>
</evidence>
<dbReference type="GO" id="GO:0016020">
    <property type="term" value="C:membrane"/>
    <property type="evidence" value="ECO:0007669"/>
    <property type="project" value="UniProtKB-SubCell"/>
</dbReference>
<dbReference type="Proteomes" id="UP000012960">
    <property type="component" value="Unplaced"/>
</dbReference>
<evidence type="ECO:0000256" key="6">
    <source>
        <dbReference type="SAM" id="MobiDB-lite"/>
    </source>
</evidence>
<reference evidence="10" key="2">
    <citation type="submission" date="2021-05" db="UniProtKB">
        <authorList>
            <consortium name="EnsemblPlants"/>
        </authorList>
    </citation>
    <scope>IDENTIFICATION</scope>
    <source>
        <strain evidence="10">subsp. malaccensis</strain>
    </source>
</reference>
<dbReference type="OMA" id="IAMRGHG"/>
<evidence type="ECO:0000313" key="11">
    <source>
        <dbReference type="Proteomes" id="UP000012960"/>
    </source>
</evidence>
<comment type="subcellular location">
    <subcellularLocation>
        <location evidence="1">Membrane</location>
    </subcellularLocation>
</comment>
<feature type="region of interest" description="Disordered" evidence="6">
    <location>
        <begin position="68"/>
        <end position="100"/>
    </location>
</feature>
<evidence type="ECO:0000256" key="1">
    <source>
        <dbReference type="ARBA" id="ARBA00004370"/>
    </source>
</evidence>
<evidence type="ECO:0000256" key="7">
    <source>
        <dbReference type="SAM" id="Phobius"/>
    </source>
</evidence>
<dbReference type="EMBL" id="HG996466">
    <property type="protein sequence ID" value="CAG1858368.1"/>
    <property type="molecule type" value="Genomic_DNA"/>
</dbReference>
<dbReference type="InParanoid" id="A0A804HPL8"/>
<feature type="domain" description="C2H2-type" evidence="8">
    <location>
        <begin position="147"/>
        <end position="169"/>
    </location>
</feature>
<accession>A0A804HPL8</accession>
<dbReference type="PANTHER" id="PTHR31113:SF20">
    <property type="entry name" value="UPF0496 PROTEIN 2-RELATED"/>
    <property type="match status" value="1"/>
</dbReference>
<name>A0A804HPL8_MUSAM</name>
<keyword evidence="4 7" id="KW-1133">Transmembrane helix</keyword>
<proteinExistence type="inferred from homology"/>
<keyword evidence="3 7" id="KW-0812">Transmembrane</keyword>
<feature type="transmembrane region" description="Helical" evidence="7">
    <location>
        <begin position="267"/>
        <end position="283"/>
    </location>
</feature>
<dbReference type="InterPro" id="IPR007749">
    <property type="entry name" value="DUF677"/>
</dbReference>
<dbReference type="InterPro" id="IPR013087">
    <property type="entry name" value="Znf_C2H2_type"/>
</dbReference>
<evidence type="ECO:0000259" key="8">
    <source>
        <dbReference type="PROSITE" id="PS00028"/>
    </source>
</evidence>
<keyword evidence="5 7" id="KW-0472">Membrane</keyword>
<dbReference type="Pfam" id="PF05055">
    <property type="entry name" value="DUF677"/>
    <property type="match status" value="1"/>
</dbReference>
<feature type="transmembrane region" description="Helical" evidence="7">
    <location>
        <begin position="243"/>
        <end position="261"/>
    </location>
</feature>
<dbReference type="PANTHER" id="PTHR31113">
    <property type="entry name" value="UPF0496 PROTEIN 3-RELATED"/>
    <property type="match status" value="1"/>
</dbReference>
<keyword evidence="11" id="KW-1185">Reference proteome</keyword>
<dbReference type="Gramene" id="Ma01_t02750.1">
    <property type="protein sequence ID" value="Ma01_p02750.1"/>
    <property type="gene ID" value="Ma01_g02750"/>
</dbReference>
<reference evidence="9" key="1">
    <citation type="submission" date="2021-03" db="EMBL/GenBank/DDBJ databases">
        <authorList>
            <consortium name="Genoscope - CEA"/>
            <person name="William W."/>
        </authorList>
    </citation>
    <scope>NUCLEOTIDE SEQUENCE</scope>
    <source>
        <strain evidence="9">Doubled-haploid Pahang</strain>
    </source>
</reference>
<dbReference type="AlphaFoldDB" id="A0A804HPL8"/>
<gene>
    <name evidence="9" type="ORF">GSMUA_286630.1</name>
</gene>
<organism evidence="10 11">
    <name type="scientific">Musa acuminata subsp. malaccensis</name>
    <name type="common">Wild banana</name>
    <name type="synonym">Musa malaccensis</name>
    <dbReference type="NCBI Taxonomy" id="214687"/>
    <lineage>
        <taxon>Eukaryota</taxon>
        <taxon>Viridiplantae</taxon>
        <taxon>Streptophyta</taxon>
        <taxon>Embryophyta</taxon>
        <taxon>Tracheophyta</taxon>
        <taxon>Spermatophyta</taxon>
        <taxon>Magnoliopsida</taxon>
        <taxon>Liliopsida</taxon>
        <taxon>Zingiberales</taxon>
        <taxon>Musaceae</taxon>
        <taxon>Musa</taxon>
    </lineage>
</organism>
<comment type="similarity">
    <text evidence="2">Belongs to the UPF0496 family.</text>
</comment>
<evidence type="ECO:0000313" key="9">
    <source>
        <dbReference type="EMBL" id="CAG1858368.1"/>
    </source>
</evidence>
<evidence type="ECO:0000256" key="2">
    <source>
        <dbReference type="ARBA" id="ARBA00009074"/>
    </source>
</evidence>
<dbReference type="PROSITE" id="PS00028">
    <property type="entry name" value="ZINC_FINGER_C2H2_1"/>
    <property type="match status" value="1"/>
</dbReference>
<evidence type="ECO:0000256" key="5">
    <source>
        <dbReference type="ARBA" id="ARBA00023136"/>
    </source>
</evidence>
<evidence type="ECO:0000256" key="4">
    <source>
        <dbReference type="ARBA" id="ARBA00022989"/>
    </source>
</evidence>
<protein>
    <submittedName>
        <fullName evidence="9">(wild Malaysian banana) hypothetical protein</fullName>
    </submittedName>
</protein>
<dbReference type="EnsemblPlants" id="Ma01_t02750.1">
    <property type="protein sequence ID" value="Ma01_p02750.1"/>
    <property type="gene ID" value="Ma01_g02750"/>
</dbReference>
<evidence type="ECO:0000256" key="3">
    <source>
        <dbReference type="ARBA" id="ARBA00022692"/>
    </source>
</evidence>